<keyword evidence="3" id="KW-0813">Transport</keyword>
<evidence type="ECO:0000256" key="9">
    <source>
        <dbReference type="ARBA" id="ARBA00023136"/>
    </source>
</evidence>
<dbReference type="InterPro" id="IPR010989">
    <property type="entry name" value="SNARE"/>
</dbReference>
<evidence type="ECO:0000256" key="10">
    <source>
        <dbReference type="SAM" id="Phobius"/>
    </source>
</evidence>
<dbReference type="PROSITE" id="PS50192">
    <property type="entry name" value="T_SNARE"/>
    <property type="match status" value="1"/>
</dbReference>
<comment type="caution">
    <text evidence="12">The sequence shown here is derived from an EMBL/GenBank/DDBJ whole genome shotgun (WGS) entry which is preliminary data.</text>
</comment>
<evidence type="ECO:0000256" key="8">
    <source>
        <dbReference type="ARBA" id="ARBA00023054"/>
    </source>
</evidence>
<organism evidence="12 13">
    <name type="scientific">Durusdinium trenchii</name>
    <dbReference type="NCBI Taxonomy" id="1381693"/>
    <lineage>
        <taxon>Eukaryota</taxon>
        <taxon>Sar</taxon>
        <taxon>Alveolata</taxon>
        <taxon>Dinophyceae</taxon>
        <taxon>Suessiales</taxon>
        <taxon>Symbiodiniaceae</taxon>
        <taxon>Durusdinium</taxon>
    </lineage>
</organism>
<dbReference type="SUPFAM" id="SSF47661">
    <property type="entry name" value="t-snare proteins"/>
    <property type="match status" value="1"/>
</dbReference>
<feature type="transmembrane region" description="Helical" evidence="10">
    <location>
        <begin position="268"/>
        <end position="288"/>
    </location>
</feature>
<keyword evidence="6 10" id="KW-1133">Transmembrane helix</keyword>
<dbReference type="InterPro" id="IPR045242">
    <property type="entry name" value="Syntaxin"/>
</dbReference>
<keyword evidence="9 10" id="KW-0472">Membrane</keyword>
<evidence type="ECO:0000256" key="6">
    <source>
        <dbReference type="ARBA" id="ARBA00022989"/>
    </source>
</evidence>
<evidence type="ECO:0000256" key="2">
    <source>
        <dbReference type="ARBA" id="ARBA00009063"/>
    </source>
</evidence>
<evidence type="ECO:0000256" key="3">
    <source>
        <dbReference type="ARBA" id="ARBA00022448"/>
    </source>
</evidence>
<dbReference type="SMART" id="SM00397">
    <property type="entry name" value="t_SNARE"/>
    <property type="match status" value="1"/>
</dbReference>
<dbReference type="PANTHER" id="PTHR19957">
    <property type="entry name" value="SYNTAXIN"/>
    <property type="match status" value="1"/>
</dbReference>
<keyword evidence="13" id="KW-1185">Reference proteome</keyword>
<evidence type="ECO:0000256" key="5">
    <source>
        <dbReference type="ARBA" id="ARBA00022927"/>
    </source>
</evidence>
<keyword evidence="5" id="KW-0653">Protein transport</keyword>
<dbReference type="InterPro" id="IPR000727">
    <property type="entry name" value="T_SNARE_dom"/>
</dbReference>
<dbReference type="EMBL" id="CAXAMM010043659">
    <property type="protein sequence ID" value="CAK9111125.1"/>
    <property type="molecule type" value="Genomic_DNA"/>
</dbReference>
<dbReference type="Pfam" id="PF05739">
    <property type="entry name" value="SNARE"/>
    <property type="match status" value="1"/>
</dbReference>
<protein>
    <submittedName>
        <fullName evidence="12">Syntaxin-42 (AtSYP42) (AtTLG2b)</fullName>
    </submittedName>
</protein>
<dbReference type="Gene3D" id="1.20.58.70">
    <property type="match status" value="1"/>
</dbReference>
<keyword evidence="8" id="KW-0175">Coiled coil</keyword>
<evidence type="ECO:0000256" key="7">
    <source>
        <dbReference type="ARBA" id="ARBA00023034"/>
    </source>
</evidence>
<name>A0ABP0SFU1_9DINO</name>
<dbReference type="Proteomes" id="UP001642464">
    <property type="component" value="Unassembled WGS sequence"/>
</dbReference>
<evidence type="ECO:0000259" key="11">
    <source>
        <dbReference type="PROSITE" id="PS50192"/>
    </source>
</evidence>
<evidence type="ECO:0000313" key="12">
    <source>
        <dbReference type="EMBL" id="CAK9111125.1"/>
    </source>
</evidence>
<proteinExistence type="inferred from homology"/>
<accession>A0ABP0SFU1</accession>
<dbReference type="Gene3D" id="1.20.5.110">
    <property type="match status" value="1"/>
</dbReference>
<dbReference type="InterPro" id="IPR006012">
    <property type="entry name" value="Syntaxin/epimorphin_CS"/>
</dbReference>
<comment type="similarity">
    <text evidence="2">Belongs to the syntaxin family.</text>
</comment>
<dbReference type="CDD" id="cd15845">
    <property type="entry name" value="SNARE_syntaxin16"/>
    <property type="match status" value="1"/>
</dbReference>
<sequence length="291" mass="33147">MATRNLTRKYKQLREGFNQRRRPRVLGGAVGSVDTTNELFHTLPPHWVESVEEINDITKQIQQKINRLHEAHKKRLLVRFDDTESAQDREIDTLTKQITEKFREAERKLTQRIANAQVLDAGAGDAVVRKNIQRQLAQQLQTLSMSFRKSQKEYMTRLKSQKGGGDLDGLLGADPEQPLAEVGGFTDEQAVLLEIAETNVQERDQEIQKIATSISELATIFKELSVLVIDQGTILDRIDYNMTLVEEQTSKGLKQLEKTESYNKSTRPLKCITVLVVLIILFTIILIIKHS</sequence>
<feature type="domain" description="T-SNARE coiled-coil homology" evidence="11">
    <location>
        <begin position="197"/>
        <end position="259"/>
    </location>
</feature>
<dbReference type="PANTHER" id="PTHR19957:SF83">
    <property type="entry name" value="SYNTAXIN-16"/>
    <property type="match status" value="1"/>
</dbReference>
<evidence type="ECO:0000256" key="4">
    <source>
        <dbReference type="ARBA" id="ARBA00022692"/>
    </source>
</evidence>
<gene>
    <name evidence="12" type="ORF">SCF082_LOCUS51601</name>
</gene>
<dbReference type="PROSITE" id="PS00914">
    <property type="entry name" value="SYNTAXIN"/>
    <property type="match status" value="1"/>
</dbReference>
<comment type="subcellular location">
    <subcellularLocation>
        <location evidence="1">Golgi apparatus membrane</location>
        <topology evidence="1">Single-pass type IV membrane protein</topology>
    </subcellularLocation>
</comment>
<reference evidence="12 13" key="1">
    <citation type="submission" date="2024-02" db="EMBL/GenBank/DDBJ databases">
        <authorList>
            <person name="Chen Y."/>
            <person name="Shah S."/>
            <person name="Dougan E. K."/>
            <person name="Thang M."/>
            <person name="Chan C."/>
        </authorList>
    </citation>
    <scope>NUCLEOTIDE SEQUENCE [LARGE SCALE GENOMIC DNA]</scope>
</reference>
<keyword evidence="7" id="KW-0333">Golgi apparatus</keyword>
<keyword evidence="4 10" id="KW-0812">Transmembrane</keyword>
<evidence type="ECO:0000256" key="1">
    <source>
        <dbReference type="ARBA" id="ARBA00004409"/>
    </source>
</evidence>
<evidence type="ECO:0000313" key="13">
    <source>
        <dbReference type="Proteomes" id="UP001642464"/>
    </source>
</evidence>